<dbReference type="Gene3D" id="3.40.50.1820">
    <property type="entry name" value="alpha/beta hydrolase"/>
    <property type="match status" value="1"/>
</dbReference>
<dbReference type="SMART" id="SM00824">
    <property type="entry name" value="PKS_TE"/>
    <property type="match status" value="1"/>
</dbReference>
<dbReference type="PANTHER" id="PTHR11487">
    <property type="entry name" value="THIOESTERASE"/>
    <property type="match status" value="1"/>
</dbReference>
<accession>A0A1G7YDM4</accession>
<gene>
    <name evidence="4" type="ORF">SAMN05421505_109205</name>
</gene>
<dbReference type="InterPro" id="IPR012223">
    <property type="entry name" value="TEII"/>
</dbReference>
<dbReference type="AlphaFoldDB" id="A0A1G7YDM4"/>
<evidence type="ECO:0000259" key="3">
    <source>
        <dbReference type="SMART" id="SM00824"/>
    </source>
</evidence>
<sequence length="258" mass="27446">MSAGVSGLQDLWLRRFHSAPGAAARLVCFPHAGGAAGAYYALSQLLAPAVEVVAVQYPGRQDRRREPPVDDIVTLAERIAEVLAVGGGPALSLFGHSMGATVAYEVARILEGRSGVPVRALFVSGRRAPSRHRPTSVRWRDDDEAVAALLTLSGTDARLLADEDARAMILPAVRADNAAIEAYRRPPGADPSCPISVFVGDSDPLTSVEEARAWAAHTSAETEVQVFAAGHFFLDEYLREIAAAITRRLLPVPSGPVH</sequence>
<proteinExistence type="inferred from homology"/>
<reference evidence="4 5" key="1">
    <citation type="submission" date="2016-10" db="EMBL/GenBank/DDBJ databases">
        <authorList>
            <person name="de Groot N.N."/>
        </authorList>
    </citation>
    <scope>NUCLEOTIDE SEQUENCE [LARGE SCALE GENOMIC DNA]</scope>
    <source>
        <strain evidence="4 5">CPCC 201354</strain>
    </source>
</reference>
<comment type="similarity">
    <text evidence="1">Belongs to the thioesterase family.</text>
</comment>
<dbReference type="RefSeq" id="WP_093170509.1">
    <property type="nucleotide sequence ID" value="NZ_FNCN01000009.1"/>
</dbReference>
<dbReference type="Pfam" id="PF00975">
    <property type="entry name" value="Thioesterase"/>
    <property type="match status" value="1"/>
</dbReference>
<name>A0A1G7YDM4_9ACTN</name>
<evidence type="ECO:0000313" key="4">
    <source>
        <dbReference type="EMBL" id="SDG94426.1"/>
    </source>
</evidence>
<keyword evidence="2" id="KW-0378">Hydrolase</keyword>
<dbReference type="GO" id="GO:0016787">
    <property type="term" value="F:hydrolase activity"/>
    <property type="evidence" value="ECO:0007669"/>
    <property type="project" value="UniProtKB-KW"/>
</dbReference>
<dbReference type="InterPro" id="IPR029058">
    <property type="entry name" value="AB_hydrolase_fold"/>
</dbReference>
<dbReference type="GO" id="GO:0008610">
    <property type="term" value="P:lipid biosynthetic process"/>
    <property type="evidence" value="ECO:0007669"/>
    <property type="project" value="TreeGrafter"/>
</dbReference>
<protein>
    <submittedName>
        <fullName evidence="4">Surfactin synthase thioesterase subunit</fullName>
    </submittedName>
</protein>
<dbReference type="STRING" id="504805.SAMN05421505_109205"/>
<dbReference type="SUPFAM" id="SSF53474">
    <property type="entry name" value="alpha/beta-Hydrolases"/>
    <property type="match status" value="1"/>
</dbReference>
<dbReference type="OrthoDB" id="8480037at2"/>
<dbReference type="PANTHER" id="PTHR11487:SF0">
    <property type="entry name" value="S-ACYL FATTY ACID SYNTHASE THIOESTERASE, MEDIUM CHAIN"/>
    <property type="match status" value="1"/>
</dbReference>
<organism evidence="4 5">
    <name type="scientific">Sinosporangium album</name>
    <dbReference type="NCBI Taxonomy" id="504805"/>
    <lineage>
        <taxon>Bacteria</taxon>
        <taxon>Bacillati</taxon>
        <taxon>Actinomycetota</taxon>
        <taxon>Actinomycetes</taxon>
        <taxon>Streptosporangiales</taxon>
        <taxon>Streptosporangiaceae</taxon>
        <taxon>Sinosporangium</taxon>
    </lineage>
</organism>
<evidence type="ECO:0000313" key="5">
    <source>
        <dbReference type="Proteomes" id="UP000198923"/>
    </source>
</evidence>
<keyword evidence="5" id="KW-1185">Reference proteome</keyword>
<dbReference type="InterPro" id="IPR001031">
    <property type="entry name" value="Thioesterase"/>
</dbReference>
<dbReference type="Proteomes" id="UP000198923">
    <property type="component" value="Unassembled WGS sequence"/>
</dbReference>
<dbReference type="EMBL" id="FNCN01000009">
    <property type="protein sequence ID" value="SDG94426.1"/>
    <property type="molecule type" value="Genomic_DNA"/>
</dbReference>
<feature type="domain" description="Thioesterase TesA-like" evidence="3">
    <location>
        <begin position="27"/>
        <end position="249"/>
    </location>
</feature>
<evidence type="ECO:0000256" key="2">
    <source>
        <dbReference type="ARBA" id="ARBA00022801"/>
    </source>
</evidence>
<evidence type="ECO:0000256" key="1">
    <source>
        <dbReference type="ARBA" id="ARBA00007169"/>
    </source>
</evidence>
<dbReference type="InterPro" id="IPR020802">
    <property type="entry name" value="TesA-like"/>
</dbReference>